<dbReference type="PANTHER" id="PTHR19328:SF53">
    <property type="entry name" value="MEMBRANE PROTEIN"/>
    <property type="match status" value="1"/>
</dbReference>
<dbReference type="InterPro" id="IPR054539">
    <property type="entry name" value="Beta-prop_PDH"/>
</dbReference>
<gene>
    <name evidence="3" type="ORF">A2W57_03380</name>
</gene>
<dbReference type="AlphaFoldDB" id="A0A1F5WD60"/>
<dbReference type="EMBL" id="MFHJ01000036">
    <property type="protein sequence ID" value="OGF73510.1"/>
    <property type="molecule type" value="Genomic_DNA"/>
</dbReference>
<proteinExistence type="predicted"/>
<keyword evidence="1" id="KW-1133">Transmembrane helix</keyword>
<evidence type="ECO:0000259" key="2">
    <source>
        <dbReference type="Pfam" id="PF22807"/>
    </source>
</evidence>
<reference evidence="3 4" key="1">
    <citation type="journal article" date="2016" name="Nat. Commun.">
        <title>Thousands of microbial genomes shed light on interconnected biogeochemical processes in an aquifer system.</title>
        <authorList>
            <person name="Anantharaman K."/>
            <person name="Brown C.T."/>
            <person name="Hug L.A."/>
            <person name="Sharon I."/>
            <person name="Castelle C.J."/>
            <person name="Probst A.J."/>
            <person name="Thomas B.C."/>
            <person name="Singh A."/>
            <person name="Wilkins M.J."/>
            <person name="Karaoz U."/>
            <person name="Brodie E.L."/>
            <person name="Williams K.H."/>
            <person name="Hubbard S.S."/>
            <person name="Banfield J.F."/>
        </authorList>
    </citation>
    <scope>NUCLEOTIDE SEQUENCE [LARGE SCALE GENOMIC DNA]</scope>
</reference>
<sequence>MTKKKLILILVLIILIAVGYFVWTFLRGTLPAVSKPNEDISKVIENIPQNSTDFPLKLLDGFSISIFAKDLGAPRVMAYDPVGNILVSVPSKGKVLALLPDKNGDGMSDETKTIISGLKKPHGIAFKCPEAGLCKIYIAETDKVVMYDYDEKNLKLKNPKDIVDLPSAGGHTTRTLMFLPYSNENKLLISVGSSCNVCDEKDWRRAKILVVNADGSDLQTYARGLRNSVFMAIHPVNGKIWATEMGRDLLGDNLPPDEINIIDEGSPSAVSGQNSEHEALNFGWPICYGKNIHDTNFDREKSLPTGRQACEEPFETESYIDIPAHSAPLGMAFFPEEGWPENYWFNLLVAYHGSWNRTEPTGYKIVRYILDANGKYIGEEDFITGWLNGSNALGRPVDIMIQPGGTIFISDDKAGVIYRVKYNKEAR</sequence>
<protein>
    <recommendedName>
        <fullName evidence="2">Pyrroloquinoline quinone-dependent pyranose dehydrogenase beta-propeller domain-containing protein</fullName>
    </recommendedName>
</protein>
<name>A0A1F5WD60_9BACT</name>
<feature type="domain" description="Pyrroloquinoline quinone-dependent pyranose dehydrogenase beta-propeller" evidence="2">
    <location>
        <begin position="57"/>
        <end position="422"/>
    </location>
</feature>
<evidence type="ECO:0000256" key="1">
    <source>
        <dbReference type="SAM" id="Phobius"/>
    </source>
</evidence>
<evidence type="ECO:0000313" key="4">
    <source>
        <dbReference type="Proteomes" id="UP000178276"/>
    </source>
</evidence>
<comment type="caution">
    <text evidence="3">The sequence shown here is derived from an EMBL/GenBank/DDBJ whole genome shotgun (WGS) entry which is preliminary data.</text>
</comment>
<dbReference type="InterPro" id="IPR011042">
    <property type="entry name" value="6-blade_b-propeller_TolB-like"/>
</dbReference>
<dbReference type="SUPFAM" id="SSF50952">
    <property type="entry name" value="Soluble quinoprotein glucose dehydrogenase"/>
    <property type="match status" value="1"/>
</dbReference>
<accession>A0A1F5WD60</accession>
<dbReference type="Proteomes" id="UP000178276">
    <property type="component" value="Unassembled WGS sequence"/>
</dbReference>
<dbReference type="Pfam" id="PF22807">
    <property type="entry name" value="TrAA12"/>
    <property type="match status" value="1"/>
</dbReference>
<dbReference type="InterPro" id="IPR011041">
    <property type="entry name" value="Quinoprot_gluc/sorb_DH_b-prop"/>
</dbReference>
<dbReference type="Gene3D" id="2.120.10.30">
    <property type="entry name" value="TolB, C-terminal domain"/>
    <property type="match status" value="1"/>
</dbReference>
<organism evidence="3 4">
    <name type="scientific">Candidatus Giovannonibacteria bacterium RIFCSPHIGHO2_02_43_16</name>
    <dbReference type="NCBI Taxonomy" id="1798331"/>
    <lineage>
        <taxon>Bacteria</taxon>
        <taxon>Candidatus Giovannoniibacteriota</taxon>
    </lineage>
</organism>
<feature type="transmembrane region" description="Helical" evidence="1">
    <location>
        <begin position="7"/>
        <end position="26"/>
    </location>
</feature>
<keyword evidence="1" id="KW-0472">Membrane</keyword>
<evidence type="ECO:0000313" key="3">
    <source>
        <dbReference type="EMBL" id="OGF73510.1"/>
    </source>
</evidence>
<dbReference type="PANTHER" id="PTHR19328">
    <property type="entry name" value="HEDGEHOG-INTERACTING PROTEIN"/>
    <property type="match status" value="1"/>
</dbReference>
<dbReference type="STRING" id="1798331.A2W57_03380"/>
<keyword evidence="1" id="KW-0812">Transmembrane</keyword>